<evidence type="ECO:0000313" key="5">
    <source>
        <dbReference type="EMBL" id="ORY53237.1"/>
    </source>
</evidence>
<dbReference type="Pfam" id="PF11707">
    <property type="entry name" value="Npa1"/>
    <property type="match status" value="1"/>
</dbReference>
<dbReference type="InterPro" id="IPR021714">
    <property type="entry name" value="URB1_N"/>
</dbReference>
<dbReference type="InterPro" id="IPR032436">
    <property type="entry name" value="URB1_C"/>
</dbReference>
<dbReference type="Pfam" id="PF26140">
    <property type="entry name" value="HEAT_URB1"/>
    <property type="match status" value="1"/>
</dbReference>
<dbReference type="GO" id="GO:0000463">
    <property type="term" value="P:maturation of LSU-rRNA from tricistronic rRNA transcript (SSU-rRNA, 5.8S rRNA, LSU-rRNA)"/>
    <property type="evidence" value="ECO:0007669"/>
    <property type="project" value="TreeGrafter"/>
</dbReference>
<dbReference type="InterPro" id="IPR039844">
    <property type="entry name" value="URB1"/>
</dbReference>
<dbReference type="GO" id="GO:0000466">
    <property type="term" value="P:maturation of 5.8S rRNA from tricistronic rRNA transcript (SSU-rRNA, 5.8S rRNA, LSU-rRNA)"/>
    <property type="evidence" value="ECO:0007669"/>
    <property type="project" value="TreeGrafter"/>
</dbReference>
<protein>
    <recommendedName>
        <fullName evidence="7">Nucleolar pre-ribosomal-associated protein 1 C-terminal domain-containing protein</fullName>
    </recommendedName>
</protein>
<feature type="region of interest" description="Disordered" evidence="1">
    <location>
        <begin position="1"/>
        <end position="103"/>
    </location>
</feature>
<dbReference type="InterPro" id="IPR016024">
    <property type="entry name" value="ARM-type_fold"/>
</dbReference>
<feature type="compositionally biased region" description="Low complexity" evidence="1">
    <location>
        <begin position="76"/>
        <end position="85"/>
    </location>
</feature>
<dbReference type="SUPFAM" id="SSF48371">
    <property type="entry name" value="ARM repeat"/>
    <property type="match status" value="1"/>
</dbReference>
<dbReference type="GO" id="GO:0005730">
    <property type="term" value="C:nucleolus"/>
    <property type="evidence" value="ECO:0007669"/>
    <property type="project" value="TreeGrafter"/>
</dbReference>
<reference evidence="5 6" key="1">
    <citation type="submission" date="2016-07" db="EMBL/GenBank/DDBJ databases">
        <title>Pervasive Adenine N6-methylation of Active Genes in Fungi.</title>
        <authorList>
            <consortium name="DOE Joint Genome Institute"/>
            <person name="Mondo S.J."/>
            <person name="Dannebaum R.O."/>
            <person name="Kuo R.C."/>
            <person name="Labutti K."/>
            <person name="Haridas S."/>
            <person name="Kuo A."/>
            <person name="Salamov A."/>
            <person name="Ahrendt S.R."/>
            <person name="Lipzen A."/>
            <person name="Sullivan W."/>
            <person name="Andreopoulos W.B."/>
            <person name="Clum A."/>
            <person name="Lindquist E."/>
            <person name="Daum C."/>
            <person name="Ramamoorthy G.K."/>
            <person name="Gryganskyi A."/>
            <person name="Culley D."/>
            <person name="Magnuson J.K."/>
            <person name="James T.Y."/>
            <person name="O'Malley M.A."/>
            <person name="Stajich J.E."/>
            <person name="Spatafora J.W."/>
            <person name="Visel A."/>
            <person name="Grigoriev I.V."/>
        </authorList>
    </citation>
    <scope>NUCLEOTIDE SEQUENCE [LARGE SCALE GENOMIC DNA]</scope>
    <source>
        <strain evidence="5 6">JEL800</strain>
    </source>
</reference>
<comment type="caution">
    <text evidence="5">The sequence shown here is derived from an EMBL/GenBank/DDBJ whole genome shotgun (WGS) entry which is preliminary data.</text>
</comment>
<evidence type="ECO:0000256" key="1">
    <source>
        <dbReference type="SAM" id="MobiDB-lite"/>
    </source>
</evidence>
<dbReference type="Pfam" id="PF16201">
    <property type="entry name" value="NopRA1"/>
    <property type="match status" value="1"/>
</dbReference>
<dbReference type="Proteomes" id="UP000193642">
    <property type="component" value="Unassembled WGS sequence"/>
</dbReference>
<proteinExistence type="predicted"/>
<evidence type="ECO:0000259" key="3">
    <source>
        <dbReference type="Pfam" id="PF16201"/>
    </source>
</evidence>
<sequence>MDVDDPTEFEVSETGSRPPSEYSASESGGGGGGSSDVEAEADDAMDVDDENDDDNDNDETDNDNDNDQEWTNSFLSAKSAVSTKAKAGRFKDDDDDNEREEKRAALQRPMTLSEVQSFLSSENVEVIAQGLSRFNYRLKRLASGAVDHEISEESDLLRAYYKSSPEAIEVLTLWYFQQKHEIARLDIPIMETLSLTITCSRLLGARATGTSLAKTIIRTHMKQLYRNLSSKKHALMQVTMRLLAAMVVQSSSCARELFDGFNFTLKALPFLFKVRKATDAGRMEDVRGLYIRFLLGFLMYGDAAVKKGILETKDTVSSIFKGAQEDHYLTIDFVLSVLKRKVIDDESLSRNVKLAFFNNYVLELITKLCSRDDPSDTNSVSEPDAEGGAQKTVAELAQDFLTHLCTRPGFGICIPEPGWLQIKKIVGGGGEGGPVTTRYLKHRNNHLLKWITYLRPVEVPMEMNLLLEVLRNCPELVQPFWAQVTLSYDPRLSPKWLTNMAMATNIITLPVPSLLASAKSHAHNDPSTILTPPSLTTLVENILPSPLNRIAMSRGLQHASQTVKHVTAFVLGRALENSASVGGNVVEMDLWANGKSVGEEWVELKDALMEEMRKRVPEVQTVLSLHMKVSEVGAGATAVVQKGKKAEKVEADETEVSGLGEGVAEMEEDATVTLLYFNQMAESRFDYGKLVPADITTAAVEIQQGVLEFLLEVPNFKWWTNPAGSQRSHLQTLLKLYCYSGSIEIRLLAEKVVRHFLASAYIFRNNLDEIPLWLNAVSTFSKLSAESVSPSVISWFDSACCNAVKSPPKFIDRMSRLVDSVSGSLDPLTQKIISHIYESRTMAESALKFGLASSIDEDGIEAETQAFRSVFPFSPVVASALDGLSALLRALQKDPKEGAAPVPPERLVQVLNISRCFCIIGLDVLAYTQGTREFLAKLVGDGYAAILLALGIYGKAPKSRAVVKLPDLNEKADCSAIISGALATDQTKKTTLLQRLIQFGETNEIYSAGAAIITRLIPCLGGSAFSVVDNANQILTPTSTIPNLLAFLSSSNAKLTDDLKSLLSDTLSSASSSKIGVAYNVLSWSTQIADNVPIHWLEFVFECLATSMMAAHPIITNAFLKPQNRLSSVSLDLIQKFLPVDYSRSTSGIYDEYIHLVRDSLLSELSPFANYQISESVVNAFEIVRSFMTESDLNRILEAVLVIPVLNNVSQLSVQNRLISCILTVESRTKSQSSSEYRHITSQAFKRLLKLLQDCPSQELDQIFESAVLASLSPSSLQDGRVAFRVSAPAGVGMTDCQIYAQVASLIDLETISALLSHPTPSRLNALKYLVASSPLIRGYVLKDAASLKGAVAEIVLEGSLLGLTSVTSTSEVTWTETSTEAERTQVGKLKIAADAFITKMVEHILNGGETSLVKDERSIVSRIVGLRLFSSKSADFFPNLLQSFLSTTELTDVRGSLFWLNRQFDCLVLAESFEEGAQSTIFSVFIKAIRAYLQSRKRVEFPVGSQDAEWQFETYAAELMAKIESHWRSSDNVQLLLSSGFASGEGLSVLTDFFKTGLKYRLTDPRVLEFLSQLAGIVYAKSESFHPIPLEQLYKMINTHSQFKLILRPIPTTSSNASSLVKKINKHQPSKAPLIRLILALISHSPTNLISEIRTTIIPAVSISYMGTNAPSDREILRLWEFYESKHGLSIASNAVHWSQIVSLEEGENAFTLIANSSGATGTVSPAAASEALNQIDPSLMLQSVQGFSTNGVQPGNVEDLYDAGFFLPLIATAVKLGGERLDTKLLVESNALGMAVMALASEVEDVRKAGYFILDMTYSHLYKVERLAQKLQLTLLLTMLKNGITERTDTDFPQIPTIIALFFSHAISIVSKPEHYMYPLVNQFLLSRPLVDFEDVPMFYMLFNSSTDNCRRERVWLYRLLCGGLKTQQDYKLYKRRHVVDLILSFFHFPLADTAIRKLTFEFLYAASNSPQILVDLITDRGLTPFLTTTITSLNLHPSNELALALPRLFTQIARVWFAQPKHSLIWSQSICTASVTLVTAVIDGFRGFLAGVGETGVGGAGVWWLTVLRDSIRALEVCWRGCGVDAGSADLVLERVLELLEDVEGVLISGDEYVCVEGKVSVAGSVKQIRKSMFGVVASAGSVTKALRVVGGTVGSQVLLQCSKTVKWGCTFATRDGSRDVLSDAVAWISRIVDNGTLRRMSQGQGHHALGSVLDVLFRVIEEPSCHVDEPAEVDKKQRVKNGSLKHVFTEFVAHVSVSQDDLADMVVVDLLANILKMVWGGNTSIDESGSLKAVWADQLKTIGKEGSVANSWKSHFETLARDLGTGSNNTTNQPQKKARVA</sequence>
<dbReference type="EMBL" id="MCGO01000002">
    <property type="protein sequence ID" value="ORY53237.1"/>
    <property type="molecule type" value="Genomic_DNA"/>
</dbReference>
<dbReference type="PANTHER" id="PTHR13500">
    <property type="entry name" value="NUCLEOLAR PRERIBOSOMAL-ASSOCIATED PROTEIN 1"/>
    <property type="match status" value="1"/>
</dbReference>
<name>A0A1Y2D202_9FUNG</name>
<evidence type="ECO:0000259" key="2">
    <source>
        <dbReference type="Pfam" id="PF11707"/>
    </source>
</evidence>
<feature type="domain" description="URB1 C-terminal" evidence="3">
    <location>
        <begin position="1794"/>
        <end position="1986"/>
    </location>
</feature>
<feature type="compositionally biased region" description="Acidic residues" evidence="1">
    <location>
        <begin position="37"/>
        <end position="68"/>
    </location>
</feature>
<dbReference type="InterPro" id="IPR059018">
    <property type="entry name" value="HEAT_URB1"/>
</dbReference>
<dbReference type="PANTHER" id="PTHR13500:SF0">
    <property type="entry name" value="NUCLEOLAR PRE-RIBOSOMAL-ASSOCIATED PROTEIN 1"/>
    <property type="match status" value="1"/>
</dbReference>
<dbReference type="STRING" id="329046.A0A1Y2D202"/>
<gene>
    <name evidence="5" type="ORF">BCR33DRAFT_845432</name>
</gene>
<feature type="compositionally biased region" description="Polar residues" evidence="1">
    <location>
        <begin position="2329"/>
        <end position="2339"/>
    </location>
</feature>
<feature type="domain" description="URB1 central HEAT repeat" evidence="4">
    <location>
        <begin position="714"/>
        <end position="819"/>
    </location>
</feature>
<evidence type="ECO:0000259" key="4">
    <source>
        <dbReference type="Pfam" id="PF26140"/>
    </source>
</evidence>
<evidence type="ECO:0008006" key="7">
    <source>
        <dbReference type="Google" id="ProtNLM"/>
    </source>
</evidence>
<organism evidence="5 6">
    <name type="scientific">Rhizoclosmatium globosum</name>
    <dbReference type="NCBI Taxonomy" id="329046"/>
    <lineage>
        <taxon>Eukaryota</taxon>
        <taxon>Fungi</taxon>
        <taxon>Fungi incertae sedis</taxon>
        <taxon>Chytridiomycota</taxon>
        <taxon>Chytridiomycota incertae sedis</taxon>
        <taxon>Chytridiomycetes</taxon>
        <taxon>Chytridiales</taxon>
        <taxon>Chytriomycetaceae</taxon>
        <taxon>Rhizoclosmatium</taxon>
    </lineage>
</organism>
<evidence type="ECO:0000313" key="6">
    <source>
        <dbReference type="Proteomes" id="UP000193642"/>
    </source>
</evidence>
<feature type="compositionally biased region" description="Acidic residues" evidence="1">
    <location>
        <begin position="1"/>
        <end position="11"/>
    </location>
</feature>
<feature type="region of interest" description="Disordered" evidence="1">
    <location>
        <begin position="2326"/>
        <end position="2345"/>
    </location>
</feature>
<accession>A0A1Y2D202</accession>
<keyword evidence="6" id="KW-1185">Reference proteome</keyword>
<feature type="domain" description="URB1 N-terminal" evidence="2">
    <location>
        <begin position="169"/>
        <end position="499"/>
    </location>
</feature>
<dbReference type="OrthoDB" id="72892at2759"/>